<protein>
    <submittedName>
        <fullName evidence="8">MATE family efflux transporter</fullName>
    </submittedName>
</protein>
<feature type="transmembrane region" description="Helical" evidence="7">
    <location>
        <begin position="12"/>
        <end position="35"/>
    </location>
</feature>
<feature type="transmembrane region" description="Helical" evidence="7">
    <location>
        <begin position="133"/>
        <end position="151"/>
    </location>
</feature>
<dbReference type="Proteomes" id="UP001151079">
    <property type="component" value="Unassembled WGS sequence"/>
</dbReference>
<evidence type="ECO:0000256" key="4">
    <source>
        <dbReference type="ARBA" id="ARBA00022692"/>
    </source>
</evidence>
<feature type="transmembrane region" description="Helical" evidence="7">
    <location>
        <begin position="255"/>
        <end position="276"/>
    </location>
</feature>
<gene>
    <name evidence="8" type="ORF">OIU83_12900</name>
</gene>
<dbReference type="NCBIfam" id="TIGR00797">
    <property type="entry name" value="matE"/>
    <property type="match status" value="1"/>
</dbReference>
<dbReference type="PANTHER" id="PTHR43549:SF2">
    <property type="entry name" value="MULTIDRUG RESISTANCE PROTEIN NORM-RELATED"/>
    <property type="match status" value="1"/>
</dbReference>
<evidence type="ECO:0000256" key="1">
    <source>
        <dbReference type="ARBA" id="ARBA00004651"/>
    </source>
</evidence>
<dbReference type="GO" id="GO:0005886">
    <property type="term" value="C:plasma membrane"/>
    <property type="evidence" value="ECO:0007669"/>
    <property type="project" value="UniProtKB-SubCell"/>
</dbReference>
<feature type="transmembrane region" description="Helical" evidence="7">
    <location>
        <begin position="420"/>
        <end position="439"/>
    </location>
</feature>
<dbReference type="EMBL" id="JAOZEW010000013">
    <property type="protein sequence ID" value="MCV9928559.1"/>
    <property type="molecule type" value="Genomic_DNA"/>
</dbReference>
<dbReference type="GO" id="GO:0042910">
    <property type="term" value="F:xenobiotic transmembrane transporter activity"/>
    <property type="evidence" value="ECO:0007669"/>
    <property type="project" value="InterPro"/>
</dbReference>
<comment type="subcellular location">
    <subcellularLocation>
        <location evidence="1">Cell membrane</location>
        <topology evidence="1">Multi-pass membrane protein</topology>
    </subcellularLocation>
</comment>
<proteinExistence type="predicted"/>
<evidence type="ECO:0000256" key="3">
    <source>
        <dbReference type="ARBA" id="ARBA00022475"/>
    </source>
</evidence>
<feature type="transmembrane region" description="Helical" evidence="7">
    <location>
        <begin position="319"/>
        <end position="339"/>
    </location>
</feature>
<dbReference type="Pfam" id="PF01554">
    <property type="entry name" value="MatE"/>
    <property type="match status" value="2"/>
</dbReference>
<keyword evidence="6 7" id="KW-0472">Membrane</keyword>
<dbReference type="RefSeq" id="WP_264206671.1">
    <property type="nucleotide sequence ID" value="NZ_JAOZEW010000013.1"/>
</dbReference>
<feature type="transmembrane region" description="Helical" evidence="7">
    <location>
        <begin position="163"/>
        <end position="184"/>
    </location>
</feature>
<dbReference type="InterPro" id="IPR002528">
    <property type="entry name" value="MATE_fam"/>
</dbReference>
<feature type="transmembrane region" description="Helical" evidence="7">
    <location>
        <begin position="359"/>
        <end position="381"/>
    </location>
</feature>
<keyword evidence="9" id="KW-1185">Reference proteome</keyword>
<keyword evidence="2" id="KW-0813">Transport</keyword>
<reference evidence="8" key="1">
    <citation type="submission" date="2022-10" db="EMBL/GenBank/DDBJ databases">
        <title>Two novel species of Flavobacterium.</title>
        <authorList>
            <person name="Liu Q."/>
            <person name="Xin Y.-H."/>
        </authorList>
    </citation>
    <scope>NUCLEOTIDE SEQUENCE</scope>
    <source>
        <strain evidence="8">LS1R49</strain>
    </source>
</reference>
<evidence type="ECO:0000313" key="9">
    <source>
        <dbReference type="Proteomes" id="UP001151079"/>
    </source>
</evidence>
<keyword evidence="4 7" id="KW-0812">Transmembrane</keyword>
<organism evidence="8 9">
    <name type="scientific">Flavobacterium shii</name>
    <dbReference type="NCBI Taxonomy" id="2987687"/>
    <lineage>
        <taxon>Bacteria</taxon>
        <taxon>Pseudomonadati</taxon>
        <taxon>Bacteroidota</taxon>
        <taxon>Flavobacteriia</taxon>
        <taxon>Flavobacteriales</taxon>
        <taxon>Flavobacteriaceae</taxon>
        <taxon>Flavobacterium</taxon>
    </lineage>
</organism>
<dbReference type="CDD" id="cd13142">
    <property type="entry name" value="MATE_like_12"/>
    <property type="match status" value="1"/>
</dbReference>
<feature type="transmembrane region" description="Helical" evidence="7">
    <location>
        <begin position="196"/>
        <end position="217"/>
    </location>
</feature>
<feature type="transmembrane region" description="Helical" evidence="7">
    <location>
        <begin position="55"/>
        <end position="79"/>
    </location>
</feature>
<dbReference type="AlphaFoldDB" id="A0A9X3C4Q7"/>
<evidence type="ECO:0000313" key="8">
    <source>
        <dbReference type="EMBL" id="MCV9928559.1"/>
    </source>
</evidence>
<dbReference type="PIRSF" id="PIRSF006603">
    <property type="entry name" value="DinF"/>
    <property type="match status" value="1"/>
</dbReference>
<accession>A0A9X3C4Q7</accession>
<keyword evidence="5 7" id="KW-1133">Transmembrane helix</keyword>
<comment type="caution">
    <text evidence="8">The sequence shown here is derived from an EMBL/GenBank/DDBJ whole genome shotgun (WGS) entry which is preliminary data.</text>
</comment>
<dbReference type="InterPro" id="IPR052031">
    <property type="entry name" value="Membrane_Transporter-Flippase"/>
</dbReference>
<sequence>MEKNPLLEGPILTSLLKLAVPIMIANLLQAAYQLVDAFWVGRLGGAAVASVSVSTPVIFLMIALGTGLAIAGSILIAQYYGAGNQKMVNHVAAQTLLMVISVSIVLAAIGFWMSPYFLRLLGVAPDVYVNALGFMRIAFIGMVFSFSFMIFQSIMRGVGRVTLPVYIVLATVILNFALDPLFIFGWRWIPALGVKGAALATLFTQSIAIVIGFAILLRGNHGIHLRLKDFKPDYPHIKKAFKIGFPSSIEQSMRALGITAITFLIVHFGTVTVASYGAGSNLVQLILIPALGLSMAISTLVGQNIGAGNMVRAGKIAKLGALVGFVSLTILGIIAYIFAPELIAFFVPNDAAVIEGGTIYLRIGCLSWGFLGLQLCLTGVLRATGNTTLPMVLTLVSQWVLQFPLAYILSHHTTLGKIGIWIAFPASTIITALITLYIYTKGDWKKRKLTDKIGKLSALVEEETIKEGLEVSK</sequence>
<dbReference type="GO" id="GO:0015297">
    <property type="term" value="F:antiporter activity"/>
    <property type="evidence" value="ECO:0007669"/>
    <property type="project" value="InterPro"/>
</dbReference>
<evidence type="ECO:0000256" key="5">
    <source>
        <dbReference type="ARBA" id="ARBA00022989"/>
    </source>
</evidence>
<evidence type="ECO:0000256" key="7">
    <source>
        <dbReference type="SAM" id="Phobius"/>
    </source>
</evidence>
<dbReference type="PANTHER" id="PTHR43549">
    <property type="entry name" value="MULTIDRUG RESISTANCE PROTEIN YPNP-RELATED"/>
    <property type="match status" value="1"/>
</dbReference>
<name>A0A9X3C4Q7_9FLAO</name>
<keyword evidence="3" id="KW-1003">Cell membrane</keyword>
<feature type="transmembrane region" description="Helical" evidence="7">
    <location>
        <begin position="91"/>
        <end position="113"/>
    </location>
</feature>
<evidence type="ECO:0000256" key="2">
    <source>
        <dbReference type="ARBA" id="ARBA00022448"/>
    </source>
</evidence>
<feature type="transmembrane region" description="Helical" evidence="7">
    <location>
        <begin position="388"/>
        <end position="408"/>
    </location>
</feature>
<evidence type="ECO:0000256" key="6">
    <source>
        <dbReference type="ARBA" id="ARBA00023136"/>
    </source>
</evidence>
<feature type="transmembrane region" description="Helical" evidence="7">
    <location>
        <begin position="282"/>
        <end position="307"/>
    </location>
</feature>
<dbReference type="InterPro" id="IPR048279">
    <property type="entry name" value="MdtK-like"/>
</dbReference>